<reference evidence="2 3" key="1">
    <citation type="submission" date="2018-10" db="EMBL/GenBank/DDBJ databases">
        <title>Sequencing the genomes of 1000 actinobacteria strains.</title>
        <authorList>
            <person name="Klenk H.-P."/>
        </authorList>
    </citation>
    <scope>NUCLEOTIDE SEQUENCE [LARGE SCALE GENOMIC DNA]</scope>
    <source>
        <strain evidence="2 3">DSM 44267</strain>
    </source>
</reference>
<proteinExistence type="predicted"/>
<protein>
    <submittedName>
        <fullName evidence="2">Antitoxin protein of toxin-antitoxin system</fullName>
    </submittedName>
</protein>
<feature type="region of interest" description="Disordered" evidence="1">
    <location>
        <begin position="88"/>
        <end position="137"/>
    </location>
</feature>
<dbReference type="Pfam" id="PF14013">
    <property type="entry name" value="MT0933_antitox"/>
    <property type="match status" value="1"/>
</dbReference>
<comment type="caution">
    <text evidence="2">The sequence shown here is derived from an EMBL/GenBank/DDBJ whole genome shotgun (WGS) entry which is preliminary data.</text>
</comment>
<dbReference type="InterPro" id="IPR028037">
    <property type="entry name" value="Antitoxin_Rv0909/MT0933"/>
</dbReference>
<keyword evidence="3" id="KW-1185">Reference proteome</keyword>
<dbReference type="EMBL" id="RBXT01000001">
    <property type="protein sequence ID" value="RKT79398.1"/>
    <property type="molecule type" value="Genomic_DNA"/>
</dbReference>
<evidence type="ECO:0000313" key="2">
    <source>
        <dbReference type="EMBL" id="RKT79398.1"/>
    </source>
</evidence>
<feature type="compositionally biased region" description="Basic and acidic residues" evidence="1">
    <location>
        <begin position="88"/>
        <end position="101"/>
    </location>
</feature>
<gene>
    <name evidence="2" type="ORF">DFJ68_2866</name>
</gene>
<accession>A0A495Y4F8</accession>
<dbReference type="AlphaFoldDB" id="A0A495Y4F8"/>
<dbReference type="Proteomes" id="UP000278440">
    <property type="component" value="Unassembled WGS sequence"/>
</dbReference>
<organism evidence="2 3">
    <name type="scientific">Terracoccus luteus</name>
    <dbReference type="NCBI Taxonomy" id="53356"/>
    <lineage>
        <taxon>Bacteria</taxon>
        <taxon>Bacillati</taxon>
        <taxon>Actinomycetota</taxon>
        <taxon>Actinomycetes</taxon>
        <taxon>Micrococcales</taxon>
        <taxon>Intrasporangiaceae</taxon>
        <taxon>Terracoccus</taxon>
    </lineage>
</organism>
<sequence>MSFGDQMKRKADEVHLQEKARDLGDAVTDVVKAAVGMVAGYAAENREKLDAQLDKAGATVDEKTGGKHAETVDKVRASVDRGLDKLVETGDRVAAEGRDMTTGRPASEVPRTAGSPGDVPDDRHSAFDDDAPAGSPS</sequence>
<evidence type="ECO:0000256" key="1">
    <source>
        <dbReference type="SAM" id="MobiDB-lite"/>
    </source>
</evidence>
<dbReference type="OrthoDB" id="4868793at2"/>
<evidence type="ECO:0000313" key="3">
    <source>
        <dbReference type="Proteomes" id="UP000278440"/>
    </source>
</evidence>
<dbReference type="RefSeq" id="WP_121034240.1">
    <property type="nucleotide sequence ID" value="NZ_RBXT01000001.1"/>
</dbReference>
<name>A0A495Y4F8_9MICO</name>